<comment type="caution">
    <text evidence="1">The sequence shown here is derived from an EMBL/GenBank/DDBJ whole genome shotgun (WGS) entry which is preliminary data.</text>
</comment>
<dbReference type="AlphaFoldDB" id="D3AYD6"/>
<organism evidence="1 2">
    <name type="scientific">Heterostelium pallidum (strain ATCC 26659 / Pp 5 / PN500)</name>
    <name type="common">Cellular slime mold</name>
    <name type="synonym">Polysphondylium pallidum</name>
    <dbReference type="NCBI Taxonomy" id="670386"/>
    <lineage>
        <taxon>Eukaryota</taxon>
        <taxon>Amoebozoa</taxon>
        <taxon>Evosea</taxon>
        <taxon>Eumycetozoa</taxon>
        <taxon>Dictyostelia</taxon>
        <taxon>Acytosteliales</taxon>
        <taxon>Acytosteliaceae</taxon>
        <taxon>Heterostelium</taxon>
    </lineage>
</organism>
<sequence length="45" mass="5441">MSDRNIFTRETFFFMIVFETMSIDDVKDSLLLMIDYMLIEPTHHP</sequence>
<dbReference type="Proteomes" id="UP000001396">
    <property type="component" value="Unassembled WGS sequence"/>
</dbReference>
<dbReference type="EMBL" id="ADBJ01000004">
    <property type="protein sequence ID" value="EFA85963.1"/>
    <property type="molecule type" value="Genomic_DNA"/>
</dbReference>
<evidence type="ECO:0000313" key="2">
    <source>
        <dbReference type="Proteomes" id="UP000001396"/>
    </source>
</evidence>
<gene>
    <name evidence="1" type="ORF">PPL_01196</name>
</gene>
<dbReference type="GeneID" id="31356726"/>
<evidence type="ECO:0000313" key="1">
    <source>
        <dbReference type="EMBL" id="EFA85963.1"/>
    </source>
</evidence>
<protein>
    <recommendedName>
        <fullName evidence="3">Transposase</fullName>
    </recommendedName>
</protein>
<reference evidence="1 2" key="1">
    <citation type="journal article" date="2011" name="Genome Res.">
        <title>Phylogeny-wide analysis of social amoeba genomes highlights ancient origins for complex intercellular communication.</title>
        <authorList>
            <person name="Heidel A.J."/>
            <person name="Lawal H.M."/>
            <person name="Felder M."/>
            <person name="Schilde C."/>
            <person name="Helps N.R."/>
            <person name="Tunggal B."/>
            <person name="Rivero F."/>
            <person name="John U."/>
            <person name="Schleicher M."/>
            <person name="Eichinger L."/>
            <person name="Platzer M."/>
            <person name="Noegel A.A."/>
            <person name="Schaap P."/>
            <person name="Gloeckner G."/>
        </authorList>
    </citation>
    <scope>NUCLEOTIDE SEQUENCE [LARGE SCALE GENOMIC DNA]</scope>
    <source>
        <strain evidence="2">ATCC 26659 / Pp 5 / PN500</strain>
    </source>
</reference>
<keyword evidence="2" id="KW-1185">Reference proteome</keyword>
<name>D3AYD6_HETP5</name>
<proteinExistence type="predicted"/>
<evidence type="ECO:0008006" key="3">
    <source>
        <dbReference type="Google" id="ProtNLM"/>
    </source>
</evidence>
<accession>D3AYD6</accession>
<dbReference type="InParanoid" id="D3AYD6"/>
<dbReference type="RefSeq" id="XP_020438069.1">
    <property type="nucleotide sequence ID" value="XM_020572211.1"/>
</dbReference>